<feature type="non-terminal residue" evidence="8">
    <location>
        <position position="142"/>
    </location>
</feature>
<name>A0A7X9FRZ3_9DELT</name>
<feature type="transmembrane region" description="Helical" evidence="7">
    <location>
        <begin position="6"/>
        <end position="30"/>
    </location>
</feature>
<dbReference type="GO" id="GO:0009306">
    <property type="term" value="P:protein secretion"/>
    <property type="evidence" value="ECO:0007669"/>
    <property type="project" value="InterPro"/>
</dbReference>
<dbReference type="PANTHER" id="PTHR30587:SF2">
    <property type="entry name" value="SURFACE PRESENTATION OF ANTIGENS PROTEIN SPAP"/>
    <property type="match status" value="1"/>
</dbReference>
<dbReference type="EMBL" id="JAAZON010000280">
    <property type="protein sequence ID" value="NMC62793.1"/>
    <property type="molecule type" value="Genomic_DNA"/>
</dbReference>
<sequence>MSSLNTYISGFFAVLLLSSFVKILLTLNILRLGIGLKGGGMGLAMVGCSIALSLLVMSPYLEKAGGIHEILKQENAEKIQEAFRPFLEKNSNEDVKKEFLVLHEKLREKAQSQGASEEGALPINVLIPAFLISELKDAFQIG</sequence>
<evidence type="ECO:0000256" key="3">
    <source>
        <dbReference type="ARBA" id="ARBA00022475"/>
    </source>
</evidence>
<dbReference type="Proteomes" id="UP000524246">
    <property type="component" value="Unassembled WGS sequence"/>
</dbReference>
<evidence type="ECO:0000256" key="4">
    <source>
        <dbReference type="ARBA" id="ARBA00022692"/>
    </source>
</evidence>
<keyword evidence="4 7" id="KW-0812">Transmembrane</keyword>
<keyword evidence="6 7" id="KW-0472">Membrane</keyword>
<dbReference type="InterPro" id="IPR005838">
    <property type="entry name" value="T3SS_IM_P"/>
</dbReference>
<dbReference type="Pfam" id="PF00813">
    <property type="entry name" value="FliP"/>
    <property type="match status" value="1"/>
</dbReference>
<proteinExistence type="inferred from homology"/>
<evidence type="ECO:0000256" key="1">
    <source>
        <dbReference type="ARBA" id="ARBA00004651"/>
    </source>
</evidence>
<comment type="similarity">
    <text evidence="2">Belongs to the FliP/MopC/SpaP family.</text>
</comment>
<evidence type="ECO:0000256" key="6">
    <source>
        <dbReference type="ARBA" id="ARBA00023136"/>
    </source>
</evidence>
<evidence type="ECO:0000313" key="9">
    <source>
        <dbReference type="Proteomes" id="UP000524246"/>
    </source>
</evidence>
<evidence type="ECO:0000313" key="8">
    <source>
        <dbReference type="EMBL" id="NMC62793.1"/>
    </source>
</evidence>
<keyword evidence="3" id="KW-1003">Cell membrane</keyword>
<keyword evidence="5 7" id="KW-1133">Transmembrane helix</keyword>
<organism evidence="8 9">
    <name type="scientific">SAR324 cluster bacterium</name>
    <dbReference type="NCBI Taxonomy" id="2024889"/>
    <lineage>
        <taxon>Bacteria</taxon>
        <taxon>Deltaproteobacteria</taxon>
        <taxon>SAR324 cluster</taxon>
    </lineage>
</organism>
<feature type="transmembrane region" description="Helical" evidence="7">
    <location>
        <begin position="42"/>
        <end position="61"/>
    </location>
</feature>
<protein>
    <submittedName>
        <fullName evidence="8">Uncharacterized protein</fullName>
    </submittedName>
</protein>
<dbReference type="GO" id="GO:0005886">
    <property type="term" value="C:plasma membrane"/>
    <property type="evidence" value="ECO:0007669"/>
    <property type="project" value="UniProtKB-SubCell"/>
</dbReference>
<reference evidence="8 9" key="1">
    <citation type="journal article" date="2020" name="Biotechnol. Biofuels">
        <title>New insights from the biogas microbiome by comprehensive genome-resolved metagenomics of nearly 1600 species originating from multiple anaerobic digesters.</title>
        <authorList>
            <person name="Campanaro S."/>
            <person name="Treu L."/>
            <person name="Rodriguez-R L.M."/>
            <person name="Kovalovszki A."/>
            <person name="Ziels R.M."/>
            <person name="Maus I."/>
            <person name="Zhu X."/>
            <person name="Kougias P.G."/>
            <person name="Basile A."/>
            <person name="Luo G."/>
            <person name="Schluter A."/>
            <person name="Konstantinidis K.T."/>
            <person name="Angelidaki I."/>
        </authorList>
    </citation>
    <scope>NUCLEOTIDE SEQUENCE [LARGE SCALE GENOMIC DNA]</scope>
    <source>
        <strain evidence="8">AS27yjCOA_65</strain>
    </source>
</reference>
<comment type="subcellular location">
    <subcellularLocation>
        <location evidence="1">Cell membrane</location>
        <topology evidence="1">Multi-pass membrane protein</topology>
    </subcellularLocation>
</comment>
<evidence type="ECO:0000256" key="7">
    <source>
        <dbReference type="SAM" id="Phobius"/>
    </source>
</evidence>
<dbReference type="PANTHER" id="PTHR30587">
    <property type="entry name" value="FLAGELLAR BIOSYNTHETIC PROTEIN FLIP"/>
    <property type="match status" value="1"/>
</dbReference>
<evidence type="ECO:0000256" key="2">
    <source>
        <dbReference type="ARBA" id="ARBA00006257"/>
    </source>
</evidence>
<gene>
    <name evidence="8" type="ORF">GYA55_06450</name>
</gene>
<comment type="caution">
    <text evidence="8">The sequence shown here is derived from an EMBL/GenBank/DDBJ whole genome shotgun (WGS) entry which is preliminary data.</text>
</comment>
<dbReference type="AlphaFoldDB" id="A0A7X9FRZ3"/>
<evidence type="ECO:0000256" key="5">
    <source>
        <dbReference type="ARBA" id="ARBA00022989"/>
    </source>
</evidence>
<accession>A0A7X9FRZ3</accession>
<dbReference type="PRINTS" id="PR01302">
    <property type="entry name" value="TYPE3IMPPROT"/>
</dbReference>